<reference evidence="3 4" key="1">
    <citation type="journal article" date="2012" name="PLoS ONE">
        <title>Sequence and analysis of the genome of the pathogenic yeast Candida orthopsilosis.</title>
        <authorList>
            <person name="Riccombeni A."/>
            <person name="Vidanes G."/>
            <person name="Proux-Wera E."/>
            <person name="Wolfe K.H."/>
            <person name="Butler G."/>
        </authorList>
    </citation>
    <scope>NUCLEOTIDE SEQUENCE [LARGE SCALE GENOMIC DNA]</scope>
    <source>
        <strain evidence="3 4">Co 90-125</strain>
    </source>
</reference>
<protein>
    <submittedName>
        <fullName evidence="3">Uncharacterized protein</fullName>
    </submittedName>
</protein>
<keyword evidence="4" id="KW-1185">Reference proteome</keyword>
<dbReference type="InterPro" id="IPR006768">
    <property type="entry name" value="Cwf19-like_C_dom-1"/>
</dbReference>
<dbReference type="CDD" id="cd07380">
    <property type="entry name" value="MPP_CWF19_N"/>
    <property type="match status" value="1"/>
</dbReference>
<gene>
    <name evidence="3" type="ORF">CORT_0B07950</name>
</gene>
<dbReference type="GO" id="GO:0071014">
    <property type="term" value="C:post-mRNA release spliceosomal complex"/>
    <property type="evidence" value="ECO:0007669"/>
    <property type="project" value="TreeGrafter"/>
</dbReference>
<organism evidence="3 4">
    <name type="scientific">Candida orthopsilosis (strain 90-125)</name>
    <name type="common">Yeast</name>
    <dbReference type="NCBI Taxonomy" id="1136231"/>
    <lineage>
        <taxon>Eukaryota</taxon>
        <taxon>Fungi</taxon>
        <taxon>Dikarya</taxon>
        <taxon>Ascomycota</taxon>
        <taxon>Saccharomycotina</taxon>
        <taxon>Pichiomycetes</taxon>
        <taxon>Debaryomycetaceae</taxon>
        <taxon>Candida/Lodderomyces clade</taxon>
        <taxon>Candida</taxon>
    </lineage>
</organism>
<dbReference type="PANTHER" id="PTHR12072">
    <property type="entry name" value="CWF19, CELL CYCLE CONTROL PROTEIN"/>
    <property type="match status" value="1"/>
</dbReference>
<dbReference type="InterPro" id="IPR040194">
    <property type="entry name" value="Cwf19-like"/>
</dbReference>
<dbReference type="OrthoDB" id="444325at2759"/>
<dbReference type="Proteomes" id="UP000005018">
    <property type="component" value="Chromosome 2"/>
</dbReference>
<dbReference type="KEGG" id="cot:CORT_0B07950"/>
<dbReference type="AlphaFoldDB" id="H8X1U4"/>
<dbReference type="PANTHER" id="PTHR12072:SF4">
    <property type="entry name" value="CWF19-LIKE PROTEIN 1"/>
    <property type="match status" value="1"/>
</dbReference>
<dbReference type="GO" id="GO:0061632">
    <property type="term" value="F:RNA lariat debranching enzyme activator activity"/>
    <property type="evidence" value="ECO:0007669"/>
    <property type="project" value="TreeGrafter"/>
</dbReference>
<evidence type="ECO:0000313" key="3">
    <source>
        <dbReference type="EMBL" id="CCG22500.1"/>
    </source>
</evidence>
<dbReference type="GeneID" id="14538099"/>
<feature type="domain" description="Cwf19-like protein C-terminal" evidence="1">
    <location>
        <begin position="408"/>
        <end position="486"/>
    </location>
</feature>
<evidence type="ECO:0000313" key="4">
    <source>
        <dbReference type="Proteomes" id="UP000005018"/>
    </source>
</evidence>
<name>H8X1U4_CANO9</name>
<evidence type="ECO:0000259" key="2">
    <source>
        <dbReference type="Pfam" id="PF04677"/>
    </source>
</evidence>
<proteinExistence type="predicted"/>
<dbReference type="EMBL" id="HE681720">
    <property type="protein sequence ID" value="CCG22500.1"/>
    <property type="molecule type" value="Genomic_DNA"/>
</dbReference>
<sequence>MSDEAKILVLNPSPENLDKALTKANSQNTKLGPFAATILIGDVIPRDKPLPQTKLLESTYFAKGCNGISDEVEVKSSESTSTLVDIDDNLIYVKPPYSIVKLVSGTTMLIVSGELSKDSLDKIAQVKAKIELLFTFKWPIALSFVESVSQVGNETIDSLVKLIKPKYHFAVGKEESGIYYESEPFTWPSGEVTRFISLAQEGSGGKWFYAFSMNNKQEDVTDLMENPFLTKKRSRENRDSGKETVTKKTKVVTPDQCFFCLSNPKTETHMIVSIGSQAYLTVAKGPLTRSNKDLSFSGHGIIIPIQHVPNVNERDGPIQQEINQFQQTLVKAFAIQKPFLKLIFFELNRHDNVHHNVQFLPVYESQLDKFAKSLEYRTKTNNEKFKRNQSLEFNEFTNENDPELKAIEKENDYIKFIICTSEAESKIYIAKLTTGKPLDIQFPRRVLAHMLNLPDRVQWDKCQQPKIKEMADCEEFKQFYRNYDFT</sequence>
<dbReference type="InterPro" id="IPR006767">
    <property type="entry name" value="Cwf19-like_C_dom-2"/>
</dbReference>
<dbReference type="Pfam" id="PF04676">
    <property type="entry name" value="CwfJ_C_2"/>
    <property type="match status" value="1"/>
</dbReference>
<dbReference type="HOGENOM" id="CLU_019955_0_0_1"/>
<accession>H8X1U4</accession>
<evidence type="ECO:0000259" key="1">
    <source>
        <dbReference type="Pfam" id="PF04676"/>
    </source>
</evidence>
<dbReference type="RefSeq" id="XP_003867936.1">
    <property type="nucleotide sequence ID" value="XM_003867888.1"/>
</dbReference>
<dbReference type="GO" id="GO:0000398">
    <property type="term" value="P:mRNA splicing, via spliceosome"/>
    <property type="evidence" value="ECO:0007669"/>
    <property type="project" value="TreeGrafter"/>
</dbReference>
<dbReference type="eggNOG" id="KOG2476">
    <property type="taxonomic scope" value="Eukaryota"/>
</dbReference>
<dbReference type="Pfam" id="PF04677">
    <property type="entry name" value="CwfJ_C_1"/>
    <property type="match status" value="1"/>
</dbReference>
<feature type="domain" description="Cwf19-like C-terminal" evidence="2">
    <location>
        <begin position="247"/>
        <end position="370"/>
    </location>
</feature>